<accession>A0ABU3YY33</accession>
<name>A0ABU3YY33_9HYPH</name>
<keyword evidence="2" id="KW-1185">Reference proteome</keyword>
<gene>
    <name evidence="1" type="ORF">R1523_35610</name>
</gene>
<comment type="caution">
    <text evidence="1">The sequence shown here is derived from an EMBL/GenBank/DDBJ whole genome shotgun (WGS) entry which is preliminary data.</text>
</comment>
<organism evidence="1 2">
    <name type="scientific">Rhizobium brockwellii</name>
    <dbReference type="NCBI Taxonomy" id="3019932"/>
    <lineage>
        <taxon>Bacteria</taxon>
        <taxon>Pseudomonadati</taxon>
        <taxon>Pseudomonadota</taxon>
        <taxon>Alphaproteobacteria</taxon>
        <taxon>Hyphomicrobiales</taxon>
        <taxon>Rhizobiaceae</taxon>
        <taxon>Rhizobium/Agrobacterium group</taxon>
        <taxon>Rhizobium</taxon>
    </lineage>
</organism>
<evidence type="ECO:0000313" key="2">
    <source>
        <dbReference type="Proteomes" id="UP001187203"/>
    </source>
</evidence>
<dbReference type="Proteomes" id="UP001187203">
    <property type="component" value="Unassembled WGS sequence"/>
</dbReference>
<protein>
    <submittedName>
        <fullName evidence="1">Uncharacterized protein</fullName>
    </submittedName>
</protein>
<reference evidence="2" key="1">
    <citation type="journal article" date="2023" name="Int. J. Mol. Sci.">
        <title>Genomic and Metabolic Characterization of Plant Growth-Promoting Rhizobacteria Isolated from Nodules of Clovers Grown in Non-Farmed Soil.</title>
        <authorList>
            <person name="Wojcik M."/>
            <person name="Koper P."/>
            <person name="Zebracki K."/>
            <person name="Marczak M."/>
            <person name="Mazur A."/>
        </authorList>
    </citation>
    <scope>NUCLEOTIDE SEQUENCE [LARGE SCALE GENOMIC DNA]</scope>
    <source>
        <strain evidence="2">KB12</strain>
    </source>
</reference>
<proteinExistence type="predicted"/>
<sequence>MSDDCSIIYRHDRDEFPVLGRDFELLRVSQAARVGTDLQAAYQGGGNSSLDVRENAAAVIADQILFRSDVEEEAAAAYGRHWRTDLKRRKKPSANEPLGFSKVPRIDLDHRVFVTNG</sequence>
<evidence type="ECO:0000313" key="1">
    <source>
        <dbReference type="EMBL" id="MDV4190766.1"/>
    </source>
</evidence>
<dbReference type="EMBL" id="JAWJWI010000047">
    <property type="protein sequence ID" value="MDV4190766.1"/>
    <property type="molecule type" value="Genomic_DNA"/>
</dbReference>